<evidence type="ECO:0000256" key="3">
    <source>
        <dbReference type="ARBA" id="ARBA00022723"/>
    </source>
</evidence>
<dbReference type="GO" id="GO:0006508">
    <property type="term" value="P:proteolysis"/>
    <property type="evidence" value="ECO:0007669"/>
    <property type="project" value="UniProtKB-KW"/>
</dbReference>
<name>A0A9P3CU54_9PEZI</name>
<evidence type="ECO:0000256" key="7">
    <source>
        <dbReference type="RuleBase" id="RU003435"/>
    </source>
</evidence>
<dbReference type="InterPro" id="IPR045090">
    <property type="entry name" value="Pept_M3A_M3B"/>
</dbReference>
<dbReference type="CDD" id="cd06455">
    <property type="entry name" value="M3A_TOP"/>
    <property type="match status" value="1"/>
</dbReference>
<organism evidence="10 11">
    <name type="scientific">Cercospora kikuchii</name>
    <dbReference type="NCBI Taxonomy" id="84275"/>
    <lineage>
        <taxon>Eukaryota</taxon>
        <taxon>Fungi</taxon>
        <taxon>Dikarya</taxon>
        <taxon>Ascomycota</taxon>
        <taxon>Pezizomycotina</taxon>
        <taxon>Dothideomycetes</taxon>
        <taxon>Dothideomycetidae</taxon>
        <taxon>Mycosphaerellales</taxon>
        <taxon>Mycosphaerellaceae</taxon>
        <taxon>Cercospora</taxon>
    </lineage>
</organism>
<evidence type="ECO:0000313" key="10">
    <source>
        <dbReference type="EMBL" id="GIZ45790.1"/>
    </source>
</evidence>
<dbReference type="InterPro" id="IPR024077">
    <property type="entry name" value="Neurolysin/TOP_dom2"/>
</dbReference>
<keyword evidence="2 7" id="KW-0645">Protease</keyword>
<keyword evidence="11" id="KW-1185">Reference proteome</keyword>
<dbReference type="PANTHER" id="PTHR11804">
    <property type="entry name" value="PROTEASE M3 THIMET OLIGOPEPTIDASE-RELATED"/>
    <property type="match status" value="1"/>
</dbReference>
<sequence length="747" mass="83814">MASTWFLSCLVAALTLHQECEAAAVSPRLVLRQSDTLGSGIRRPPQAPHVFNETAESINKTVEEYAQWEKNWVDDLAKSVSVENATFDNLVLPWAEHEAETALRLAYFAYFANFHPDKNLRDTADAISPALTNVSQQTLTREDVSKLFNTVYDKQQNDTNLDAESRLYLEKVPQDFNSSGLGVEAGPKRDRYLEISRRLQVLSNEYLTEVIKDNTTLWFTREELPGVKPDILDTLIEGDGPNQGKLGVLLQDPSTGDVSSYCTNETTRKAIAVAGDLVAPSNVGRLEEALALRDEQARLAEQPNYSTWTLTNMMAKTPAAVQDLQQKVQDAMTPKLPKEIETLKQMKNKTGGDASHLYRWDVGLYSRLVIEEASTLDLDKQKEYFPAAQTVHRILDLYAELFGIKFVKIAGQDLDELSPTGNGTELTWHPDVELFAVWDSTSSEEFLGYLYLDAYFREGKRDNAYMIPLEPGFCKDSGERHYPVAGLYTNFRKAAANATRPSLMSRGEVSTLMHEAGHGMHQLLSKTRFSRFHGPNGCPLDWLEMPSQMMEEFAYAPDVLKRLSQHYTRIDPKYAEAWKKNNTELPPETLPDAAISDMVKNKVAFSAGGQIGQIALGKIDQIYHTPKSQEDAKKINTTKIWNDEFTAALKTEGQGIDGGHGQTSFTHIMQGYDAKYYAYLWSRVYAIDAYYTAFKANPINPEAGRRWREEVLQIGGATDDLQGVLDKFLGHEAPDLNPTLEAYGVKK</sequence>
<dbReference type="PANTHER" id="PTHR11804:SF84">
    <property type="entry name" value="SACCHAROLYSIN"/>
    <property type="match status" value="1"/>
</dbReference>
<keyword evidence="5 7" id="KW-0862">Zinc</keyword>
<dbReference type="Gene3D" id="1.10.1370.10">
    <property type="entry name" value="Neurolysin, domain 3"/>
    <property type="match status" value="1"/>
</dbReference>
<dbReference type="InterPro" id="IPR024079">
    <property type="entry name" value="MetalloPept_cat_dom_sf"/>
</dbReference>
<keyword evidence="3 7" id="KW-0479">Metal-binding</keyword>
<dbReference type="GO" id="GO:0006518">
    <property type="term" value="P:peptide metabolic process"/>
    <property type="evidence" value="ECO:0007669"/>
    <property type="project" value="TreeGrafter"/>
</dbReference>
<evidence type="ECO:0000256" key="1">
    <source>
        <dbReference type="ARBA" id="ARBA00006040"/>
    </source>
</evidence>
<feature type="signal peptide" evidence="8">
    <location>
        <begin position="1"/>
        <end position="22"/>
    </location>
</feature>
<reference evidence="10 11" key="1">
    <citation type="submission" date="2021-01" db="EMBL/GenBank/DDBJ databases">
        <title>Cercospora kikuchii MAFF 305040 whole genome shotgun sequence.</title>
        <authorList>
            <person name="Kashiwa T."/>
            <person name="Suzuki T."/>
        </authorList>
    </citation>
    <scope>NUCLEOTIDE SEQUENCE [LARGE SCALE GENOMIC DNA]</scope>
    <source>
        <strain evidence="10 11">MAFF 305040</strain>
    </source>
</reference>
<dbReference type="AlphaFoldDB" id="A0A9P3CU54"/>
<feature type="chain" id="PRO_5040105201" description="Peptidase M3A/M3B catalytic domain-containing protein" evidence="8">
    <location>
        <begin position="23"/>
        <end position="747"/>
    </location>
</feature>
<evidence type="ECO:0000256" key="4">
    <source>
        <dbReference type="ARBA" id="ARBA00022801"/>
    </source>
</evidence>
<dbReference type="GO" id="GO:0005758">
    <property type="term" value="C:mitochondrial intermembrane space"/>
    <property type="evidence" value="ECO:0007669"/>
    <property type="project" value="TreeGrafter"/>
</dbReference>
<evidence type="ECO:0000256" key="2">
    <source>
        <dbReference type="ARBA" id="ARBA00022670"/>
    </source>
</evidence>
<dbReference type="GeneID" id="68294517"/>
<dbReference type="Proteomes" id="UP000825890">
    <property type="component" value="Unassembled WGS sequence"/>
</dbReference>
<accession>A0A9P3CU54</accession>
<evidence type="ECO:0000313" key="11">
    <source>
        <dbReference type="Proteomes" id="UP000825890"/>
    </source>
</evidence>
<proteinExistence type="inferred from homology"/>
<dbReference type="Gene3D" id="3.40.390.10">
    <property type="entry name" value="Collagenase (Catalytic Domain)"/>
    <property type="match status" value="1"/>
</dbReference>
<dbReference type="RefSeq" id="XP_044660277.1">
    <property type="nucleotide sequence ID" value="XM_044804342.1"/>
</dbReference>
<dbReference type="EMBL" id="BOLY01000005">
    <property type="protein sequence ID" value="GIZ45790.1"/>
    <property type="molecule type" value="Genomic_DNA"/>
</dbReference>
<dbReference type="OrthoDB" id="534666at2759"/>
<evidence type="ECO:0000256" key="5">
    <source>
        <dbReference type="ARBA" id="ARBA00022833"/>
    </source>
</evidence>
<keyword evidence="4 7" id="KW-0378">Hydrolase</keyword>
<comment type="cofactor">
    <cofactor evidence="7">
        <name>Zn(2+)</name>
        <dbReference type="ChEBI" id="CHEBI:29105"/>
    </cofactor>
    <text evidence="7">Binds 1 zinc ion.</text>
</comment>
<evidence type="ECO:0000259" key="9">
    <source>
        <dbReference type="Pfam" id="PF01432"/>
    </source>
</evidence>
<gene>
    <name evidence="10" type="ORF">CKM354_000894200</name>
</gene>
<dbReference type="Pfam" id="PF01432">
    <property type="entry name" value="Peptidase_M3"/>
    <property type="match status" value="1"/>
</dbReference>
<evidence type="ECO:0000256" key="6">
    <source>
        <dbReference type="ARBA" id="ARBA00023049"/>
    </source>
</evidence>
<evidence type="ECO:0000256" key="8">
    <source>
        <dbReference type="SAM" id="SignalP"/>
    </source>
</evidence>
<keyword evidence="6 7" id="KW-0482">Metalloprotease</keyword>
<dbReference type="GO" id="GO:0004222">
    <property type="term" value="F:metalloendopeptidase activity"/>
    <property type="evidence" value="ECO:0007669"/>
    <property type="project" value="InterPro"/>
</dbReference>
<dbReference type="InterPro" id="IPR024080">
    <property type="entry name" value="Neurolysin/TOP_N"/>
</dbReference>
<keyword evidence="8" id="KW-0732">Signal</keyword>
<protein>
    <recommendedName>
        <fullName evidence="9">Peptidase M3A/M3B catalytic domain-containing protein</fullName>
    </recommendedName>
</protein>
<dbReference type="GO" id="GO:0046872">
    <property type="term" value="F:metal ion binding"/>
    <property type="evidence" value="ECO:0007669"/>
    <property type="project" value="UniProtKB-UniRule"/>
</dbReference>
<dbReference type="SUPFAM" id="SSF55486">
    <property type="entry name" value="Metalloproteases ('zincins'), catalytic domain"/>
    <property type="match status" value="1"/>
</dbReference>
<dbReference type="InterPro" id="IPR001567">
    <property type="entry name" value="Pept_M3A_M3B_dom"/>
</dbReference>
<comment type="caution">
    <text evidence="10">The sequence shown here is derived from an EMBL/GenBank/DDBJ whole genome shotgun (WGS) entry which is preliminary data.</text>
</comment>
<feature type="domain" description="Peptidase M3A/M3B catalytic" evidence="9">
    <location>
        <begin position="261"/>
        <end position="732"/>
    </location>
</feature>
<comment type="similarity">
    <text evidence="1 7">Belongs to the peptidase M3 family.</text>
</comment>
<dbReference type="Gene3D" id="1.20.1050.40">
    <property type="entry name" value="Endopeptidase. Chain P, domain 1"/>
    <property type="match status" value="1"/>
</dbReference>